<evidence type="ECO:0000256" key="2">
    <source>
        <dbReference type="ARBA" id="ARBA00022598"/>
    </source>
</evidence>
<proteinExistence type="inferred from homology"/>
<dbReference type="PANTHER" id="PTHR31901">
    <property type="entry name" value="GH3 DOMAIN-CONTAINING PROTEIN"/>
    <property type="match status" value="1"/>
</dbReference>
<dbReference type="EMBL" id="SMOL01000544">
    <property type="protein sequence ID" value="KAB2609577.1"/>
    <property type="molecule type" value="Genomic_DNA"/>
</dbReference>
<dbReference type="InterPro" id="IPR004993">
    <property type="entry name" value="GH3"/>
</dbReference>
<dbReference type="Pfam" id="PF03321">
    <property type="entry name" value="GH3"/>
    <property type="match status" value="1"/>
</dbReference>
<sequence length="584" mass="66144">MDGKKLEYKGEEALKEIERLTAKAGRVQLDILKEILTRNSKTEYLSKYMKGSKDVSDFKQRVPVITYKAIQPYIKRITNGEDSSLITGHPITEILCSSGTSGREPKMMPSIAEDLDRRTFLYNLIMPIMNQYVPGLDEGKAMLLYFVKAETSTPCGLPARTVLTSYYKSRHFKCRSPDPFNNCTSPDQTILCNDSNQSMYCQLLSGIVHRHQVLRLGAVFASAFLRALSFLERNWINFCNDIRSGQLDPLITDPECRSSMAPLISVPNPSLADEINEICSLPSWKGILCQLWPKAKYIEAVVTGSMAQYIPALEYYSDGKLPLVCTMYASSECYFGVNLKPLSDPADVSFTLLPNMGYFEFIPLGENGTRLMNIDDDEEVRNDKLVDLVQLSLGCYYELVVTTFAVTGFHNKAPQFRFICRRNVVLSIDTDKTNEEDLHKSVSVAKKLLEPFDALLVEYTSHADTSRLPGHYVMYWEIIYRGSMVDSTAPLDDKVMQECCIAVEEELDYIYRRCRAYDKSVGPLEIRVVEPGSFDALMDYFISQGGSINQYKTPRCIKSNKALKLLDSNVKACFFSPRDPKWIP</sequence>
<dbReference type="GO" id="GO:0005737">
    <property type="term" value="C:cytoplasm"/>
    <property type="evidence" value="ECO:0007669"/>
    <property type="project" value="TreeGrafter"/>
</dbReference>
<dbReference type="InterPro" id="IPR055378">
    <property type="entry name" value="GH3_C"/>
</dbReference>
<dbReference type="Pfam" id="PF23572">
    <property type="entry name" value="GH3_C"/>
    <property type="match status" value="1"/>
</dbReference>
<keyword evidence="2" id="KW-0436">Ligase</keyword>
<name>A0A5N5G351_9ROSA</name>
<accession>A0A5N5G351</accession>
<gene>
    <name evidence="5" type="ORF">D8674_042407</name>
</gene>
<dbReference type="GO" id="GO:0016881">
    <property type="term" value="F:acid-amino acid ligase activity"/>
    <property type="evidence" value="ECO:0007669"/>
    <property type="project" value="TreeGrafter"/>
</dbReference>
<dbReference type="AlphaFoldDB" id="A0A5N5G351"/>
<dbReference type="Pfam" id="PF23571">
    <property type="entry name" value="GH3_M"/>
    <property type="match status" value="1"/>
</dbReference>
<evidence type="ECO:0000259" key="4">
    <source>
        <dbReference type="Pfam" id="PF23572"/>
    </source>
</evidence>
<evidence type="ECO:0000313" key="5">
    <source>
        <dbReference type="EMBL" id="KAB2609577.1"/>
    </source>
</evidence>
<dbReference type="Proteomes" id="UP000327157">
    <property type="component" value="Unassembled WGS sequence"/>
</dbReference>
<comment type="similarity">
    <text evidence="1">Belongs to the IAA-amido conjugating enzyme family.</text>
</comment>
<evidence type="ECO:0000256" key="1">
    <source>
        <dbReference type="ARBA" id="ARBA00008068"/>
    </source>
</evidence>
<reference evidence="5 6" key="2">
    <citation type="submission" date="2019-11" db="EMBL/GenBank/DDBJ databases">
        <title>A de novo genome assembly of a pear dwarfing rootstock.</title>
        <authorList>
            <person name="Wang F."/>
            <person name="Wang J."/>
            <person name="Li S."/>
            <person name="Zhang Y."/>
            <person name="Fang M."/>
            <person name="Ma L."/>
            <person name="Zhao Y."/>
            <person name="Jiang S."/>
        </authorList>
    </citation>
    <scope>NUCLEOTIDE SEQUENCE [LARGE SCALE GENOMIC DNA]</scope>
    <source>
        <strain evidence="5">S2</strain>
        <tissue evidence="5">Leaf</tissue>
    </source>
</reference>
<feature type="domain" description="GH3 middle" evidence="3">
    <location>
        <begin position="350"/>
        <end position="421"/>
    </location>
</feature>
<evidence type="ECO:0000259" key="3">
    <source>
        <dbReference type="Pfam" id="PF23571"/>
    </source>
</evidence>
<organism evidence="5 6">
    <name type="scientific">Pyrus ussuriensis x Pyrus communis</name>
    <dbReference type="NCBI Taxonomy" id="2448454"/>
    <lineage>
        <taxon>Eukaryota</taxon>
        <taxon>Viridiplantae</taxon>
        <taxon>Streptophyta</taxon>
        <taxon>Embryophyta</taxon>
        <taxon>Tracheophyta</taxon>
        <taxon>Spermatophyta</taxon>
        <taxon>Magnoliopsida</taxon>
        <taxon>eudicotyledons</taxon>
        <taxon>Gunneridae</taxon>
        <taxon>Pentapetalae</taxon>
        <taxon>rosids</taxon>
        <taxon>fabids</taxon>
        <taxon>Rosales</taxon>
        <taxon>Rosaceae</taxon>
        <taxon>Amygdaloideae</taxon>
        <taxon>Maleae</taxon>
        <taxon>Pyrus</taxon>
    </lineage>
</organism>
<keyword evidence="6" id="KW-1185">Reference proteome</keyword>
<comment type="caution">
    <text evidence="5">The sequence shown here is derived from an EMBL/GenBank/DDBJ whole genome shotgun (WGS) entry which is preliminary data.</text>
</comment>
<protein>
    <submittedName>
        <fullName evidence="5">Indole-3-acetic acid-amido synthetase GH3.9</fullName>
    </submittedName>
</protein>
<feature type="domain" description="GH3 C-terminal" evidence="4">
    <location>
        <begin position="436"/>
        <end position="560"/>
    </location>
</feature>
<dbReference type="OrthoDB" id="10004661at2759"/>
<dbReference type="PANTHER" id="PTHR31901:SF18">
    <property type="entry name" value="INDOLE-3-ACETIC ACID-AMIDO SYNTHETASE GH3.9-RELATED"/>
    <property type="match status" value="1"/>
</dbReference>
<evidence type="ECO:0000313" key="6">
    <source>
        <dbReference type="Proteomes" id="UP000327157"/>
    </source>
</evidence>
<dbReference type="InterPro" id="IPR055377">
    <property type="entry name" value="GH3_M"/>
</dbReference>
<reference evidence="5 6" key="1">
    <citation type="submission" date="2019-09" db="EMBL/GenBank/DDBJ databases">
        <authorList>
            <person name="Ou C."/>
        </authorList>
    </citation>
    <scope>NUCLEOTIDE SEQUENCE [LARGE SCALE GENOMIC DNA]</scope>
    <source>
        <strain evidence="5">S2</strain>
        <tissue evidence="5">Leaf</tissue>
    </source>
</reference>